<evidence type="ECO:0000259" key="5">
    <source>
        <dbReference type="Pfam" id="PF02771"/>
    </source>
</evidence>
<dbReference type="AlphaFoldDB" id="A0A1N6XJE4"/>
<dbReference type="Gene3D" id="1.20.140.10">
    <property type="entry name" value="Butyryl-CoA Dehydrogenase, subunit A, domain 3"/>
    <property type="match status" value="1"/>
</dbReference>
<dbReference type="InterPro" id="IPR037069">
    <property type="entry name" value="AcylCoA_DH/ox_N_sf"/>
</dbReference>
<organism evidence="6 7">
    <name type="scientific">Aquipseudomonas alcaligenes</name>
    <name type="common">Pseudomonas alcaligenes</name>
    <dbReference type="NCBI Taxonomy" id="43263"/>
    <lineage>
        <taxon>Bacteria</taxon>
        <taxon>Pseudomonadati</taxon>
        <taxon>Pseudomonadota</taxon>
        <taxon>Gammaproteobacteria</taxon>
        <taxon>Pseudomonadales</taxon>
        <taxon>Pseudomonadaceae</taxon>
        <taxon>Aquipseudomonas</taxon>
    </lineage>
</organism>
<dbReference type="Gene3D" id="2.40.110.10">
    <property type="entry name" value="Butyryl-CoA Dehydrogenase, subunit A, domain 2"/>
    <property type="match status" value="1"/>
</dbReference>
<dbReference type="InterPro" id="IPR046373">
    <property type="entry name" value="Acyl-CoA_Oxase/DH_mid-dom_sf"/>
</dbReference>
<proteinExistence type="predicted"/>
<dbReference type="SUPFAM" id="SSF47203">
    <property type="entry name" value="Acyl-CoA dehydrogenase C-terminal domain-like"/>
    <property type="match status" value="1"/>
</dbReference>
<sequence>MSMKHARIVTEARLPGLIGALEARGRMALEKADPSELCDLFRSYKAAGLIIPESYGGLGASPRETVEILRAVGALCPSLAVMMTMHHHTIATIVQLGGLIPAADELLYGIAHNQLLIASAFAEGKVGAEIFNTSVKVTPVEGGYLLRGSKKPCTMSHNMDVIVVGVARENSDGSVTQGFAVVFNDGSEVSRERFWNTPVLQAADSNTLVFNDVFVPAERMLLAEAVDDEAVAASAQETSLSGLCWFQLMVGGTYLGVASALVELLLKKRHTDDAQLAQLAIELEGAQQALIGAARELEEQRAADEASYSKALCTRFLVQGAIERSTNLAVELLGGMAFIASDEVAYLLAASRAICFHPISRAAATPLLAHYLRESATAPAAQG</sequence>
<feature type="coiled-coil region" evidence="4">
    <location>
        <begin position="276"/>
        <end position="303"/>
    </location>
</feature>
<keyword evidence="2" id="KW-0274">FAD</keyword>
<dbReference type="PANTHER" id="PTHR43884">
    <property type="entry name" value="ACYL-COA DEHYDROGENASE"/>
    <property type="match status" value="1"/>
</dbReference>
<feature type="domain" description="Acyl-CoA dehydrogenase/oxidase N-terminal" evidence="5">
    <location>
        <begin position="34"/>
        <end position="97"/>
    </location>
</feature>
<evidence type="ECO:0000256" key="1">
    <source>
        <dbReference type="ARBA" id="ARBA00022630"/>
    </source>
</evidence>
<dbReference type="GO" id="GO:0050660">
    <property type="term" value="F:flavin adenine dinucleotide binding"/>
    <property type="evidence" value="ECO:0007669"/>
    <property type="project" value="InterPro"/>
</dbReference>
<dbReference type="Gene3D" id="1.10.540.10">
    <property type="entry name" value="Acyl-CoA dehydrogenase/oxidase, N-terminal domain"/>
    <property type="match status" value="1"/>
</dbReference>
<dbReference type="InterPro" id="IPR009100">
    <property type="entry name" value="AcylCoA_DH/oxidase_NM_dom_sf"/>
</dbReference>
<protein>
    <submittedName>
        <fullName evidence="6">Acyl-CoA dehydrogenase</fullName>
    </submittedName>
</protein>
<keyword evidence="4" id="KW-0175">Coiled coil</keyword>
<evidence type="ECO:0000313" key="6">
    <source>
        <dbReference type="EMBL" id="SIR02361.1"/>
    </source>
</evidence>
<dbReference type="Proteomes" id="UP000185841">
    <property type="component" value="Unassembled WGS sequence"/>
</dbReference>
<evidence type="ECO:0000256" key="4">
    <source>
        <dbReference type="SAM" id="Coils"/>
    </source>
</evidence>
<dbReference type="InterPro" id="IPR036250">
    <property type="entry name" value="AcylCo_DH-like_C"/>
</dbReference>
<dbReference type="RefSeq" id="WP_076429464.1">
    <property type="nucleotide sequence ID" value="NZ_FTMP01000013.1"/>
</dbReference>
<dbReference type="GO" id="GO:0003995">
    <property type="term" value="F:acyl-CoA dehydrogenase activity"/>
    <property type="evidence" value="ECO:0007669"/>
    <property type="project" value="TreeGrafter"/>
</dbReference>
<dbReference type="SUPFAM" id="SSF56645">
    <property type="entry name" value="Acyl-CoA dehydrogenase NM domain-like"/>
    <property type="match status" value="1"/>
</dbReference>
<reference evidence="6 7" key="1">
    <citation type="submission" date="2017-01" db="EMBL/GenBank/DDBJ databases">
        <authorList>
            <person name="Mah S.A."/>
            <person name="Swanson W.J."/>
            <person name="Moy G.W."/>
            <person name="Vacquier V.D."/>
        </authorList>
    </citation>
    <scope>NUCLEOTIDE SEQUENCE [LARGE SCALE GENOMIC DNA]</scope>
    <source>
        <strain evidence="6 7">RU36E</strain>
    </source>
</reference>
<dbReference type="PANTHER" id="PTHR43884:SF20">
    <property type="entry name" value="ACYL-COA DEHYDROGENASE FADE28"/>
    <property type="match status" value="1"/>
</dbReference>
<accession>A0A1N6XJE4</accession>
<dbReference type="InterPro" id="IPR013786">
    <property type="entry name" value="AcylCoA_DH/ox_N"/>
</dbReference>
<gene>
    <name evidence="6" type="ORF">SAMN05878282_11314</name>
</gene>
<evidence type="ECO:0000256" key="2">
    <source>
        <dbReference type="ARBA" id="ARBA00022827"/>
    </source>
</evidence>
<keyword evidence="3" id="KW-0560">Oxidoreductase</keyword>
<name>A0A1N6XJE4_AQUAC</name>
<evidence type="ECO:0000256" key="3">
    <source>
        <dbReference type="ARBA" id="ARBA00023002"/>
    </source>
</evidence>
<dbReference type="EMBL" id="FTMP01000013">
    <property type="protein sequence ID" value="SIR02361.1"/>
    <property type="molecule type" value="Genomic_DNA"/>
</dbReference>
<evidence type="ECO:0000313" key="7">
    <source>
        <dbReference type="Proteomes" id="UP000185841"/>
    </source>
</evidence>
<keyword evidence="1" id="KW-0285">Flavoprotein</keyword>
<dbReference type="Pfam" id="PF02771">
    <property type="entry name" value="Acyl-CoA_dh_N"/>
    <property type="match status" value="1"/>
</dbReference>